<evidence type="ECO:0000259" key="1">
    <source>
        <dbReference type="PROSITE" id="PS50878"/>
    </source>
</evidence>
<dbReference type="Proteomes" id="UP000472265">
    <property type="component" value="Chromosome 24"/>
</dbReference>
<dbReference type="SUPFAM" id="SSF56672">
    <property type="entry name" value="DNA/RNA polymerases"/>
    <property type="match status" value="1"/>
</dbReference>
<protein>
    <recommendedName>
        <fullName evidence="1">Reverse transcriptase domain-containing protein</fullName>
    </recommendedName>
</protein>
<evidence type="ECO:0000313" key="2">
    <source>
        <dbReference type="Ensembl" id="ENSSAUP00010068098.1"/>
    </source>
</evidence>
<dbReference type="InterPro" id="IPR043502">
    <property type="entry name" value="DNA/RNA_pol_sf"/>
</dbReference>
<dbReference type="Pfam" id="PF00078">
    <property type="entry name" value="RVT_1"/>
    <property type="match status" value="1"/>
</dbReference>
<evidence type="ECO:0000313" key="3">
    <source>
        <dbReference type="Proteomes" id="UP000472265"/>
    </source>
</evidence>
<reference evidence="2" key="2">
    <citation type="submission" date="2025-08" db="UniProtKB">
        <authorList>
            <consortium name="Ensembl"/>
        </authorList>
    </citation>
    <scope>IDENTIFICATION</scope>
</reference>
<proteinExistence type="predicted"/>
<dbReference type="InterPro" id="IPR000477">
    <property type="entry name" value="RT_dom"/>
</dbReference>
<dbReference type="GeneTree" id="ENSGT01060000248530"/>
<sequence length="598" mass="69015">MEKNKSNIKNTWSVLNKLIKKGNQNADIPTEFLTNDRTLINQPNEIVNQFNQYFTNIGPKLAKEIVNTNQVDALSKIPTTDKTIFIQATDENEIISVVKNCKTKTSADWNGLDMSVLKDIIECVVKPISYIFNLSLQSGVFPEKMKMAKVMPIHKAGDKHEFTHYRPISILSQFSKILEKIFHKRLFSYVDKQSILCEQQYGFRPNRTTTLALVDLVEKISNAIDNKQYAVGVFLDLTKAFDTVNHELLLQKLYRYGMRGVAFSWLQTYLKNRSQYVHINGTDSQLLTVTCGLPQGAVLGPFLFLMYINDLCLVSKTLNLILFADDTNMLSCGKNLETLIDIVEKQLFLLKKWFDSNKLTLNLNKTKCIVFGNRAIDVHRNVIINDTEIERVNEITFLGVLLQNKLSWKPHINHIKAKLCKSLAIISKVKELLHEKNVYILYCSLVLPYMTYGLEVWGNTYKTNLNPITIIQKRAIRIVNKVAYREHTNELFIKLKALKLKDLVDFKTAQFMYNISHNKLPVHIQGLFQKRDCGYNFRKEEMFKKTYVRTSAKQHCVSFVGINVWSKLGQEQKDCKTLIQFKTLLKISFIKTYVENGC</sequence>
<dbReference type="InParanoid" id="A0A671YZC2"/>
<reference evidence="2" key="3">
    <citation type="submission" date="2025-09" db="UniProtKB">
        <authorList>
            <consortium name="Ensembl"/>
        </authorList>
    </citation>
    <scope>IDENTIFICATION</scope>
</reference>
<reference evidence="2" key="1">
    <citation type="submission" date="2021-04" db="EMBL/GenBank/DDBJ databases">
        <authorList>
            <consortium name="Wellcome Sanger Institute Data Sharing"/>
        </authorList>
    </citation>
    <scope>NUCLEOTIDE SEQUENCE [LARGE SCALE GENOMIC DNA]</scope>
</reference>
<dbReference type="PANTHER" id="PTHR33332">
    <property type="entry name" value="REVERSE TRANSCRIPTASE DOMAIN-CONTAINING PROTEIN"/>
    <property type="match status" value="1"/>
</dbReference>
<accession>A0A671YZC2</accession>
<dbReference type="CDD" id="cd01650">
    <property type="entry name" value="RT_nLTR_like"/>
    <property type="match status" value="1"/>
</dbReference>
<organism evidence="2 3">
    <name type="scientific">Sparus aurata</name>
    <name type="common">Gilthead sea bream</name>
    <dbReference type="NCBI Taxonomy" id="8175"/>
    <lineage>
        <taxon>Eukaryota</taxon>
        <taxon>Metazoa</taxon>
        <taxon>Chordata</taxon>
        <taxon>Craniata</taxon>
        <taxon>Vertebrata</taxon>
        <taxon>Euteleostomi</taxon>
        <taxon>Actinopterygii</taxon>
        <taxon>Neopterygii</taxon>
        <taxon>Teleostei</taxon>
        <taxon>Neoteleostei</taxon>
        <taxon>Acanthomorphata</taxon>
        <taxon>Eupercaria</taxon>
        <taxon>Spariformes</taxon>
        <taxon>Sparidae</taxon>
        <taxon>Sparus</taxon>
    </lineage>
</organism>
<dbReference type="AlphaFoldDB" id="A0A671YZC2"/>
<dbReference type="PROSITE" id="PS50878">
    <property type="entry name" value="RT_POL"/>
    <property type="match status" value="1"/>
</dbReference>
<name>A0A671YZC2_SPAAU</name>
<dbReference type="Ensembl" id="ENSSAUT00010071271.1">
    <property type="protein sequence ID" value="ENSSAUP00010068098.1"/>
    <property type="gene ID" value="ENSSAUG00010027064.1"/>
</dbReference>
<dbReference type="OMA" id="CTIIRIA"/>
<keyword evidence="3" id="KW-1185">Reference proteome</keyword>
<feature type="domain" description="Reverse transcriptase" evidence="1">
    <location>
        <begin position="134"/>
        <end position="402"/>
    </location>
</feature>